<name>A0A0A9HKU7_ARUDO</name>
<reference evidence="1" key="1">
    <citation type="submission" date="2014-09" db="EMBL/GenBank/DDBJ databases">
        <authorList>
            <person name="Magalhaes I.L.F."/>
            <person name="Oliveira U."/>
            <person name="Santos F.R."/>
            <person name="Vidigal T.H.D.A."/>
            <person name="Brescovit A.D."/>
            <person name="Santos A.J."/>
        </authorList>
    </citation>
    <scope>NUCLEOTIDE SEQUENCE</scope>
    <source>
        <tissue evidence="1">Shoot tissue taken approximately 20 cm above the soil surface</tissue>
    </source>
</reference>
<reference evidence="1" key="2">
    <citation type="journal article" date="2015" name="Data Brief">
        <title>Shoot transcriptome of the giant reed, Arundo donax.</title>
        <authorList>
            <person name="Barrero R.A."/>
            <person name="Guerrero F.D."/>
            <person name="Moolhuijzen P."/>
            <person name="Goolsby J.A."/>
            <person name="Tidwell J."/>
            <person name="Bellgard S.E."/>
            <person name="Bellgard M.I."/>
        </authorList>
    </citation>
    <scope>NUCLEOTIDE SEQUENCE</scope>
    <source>
        <tissue evidence="1">Shoot tissue taken approximately 20 cm above the soil surface</tissue>
    </source>
</reference>
<sequence length="59" mass="6748">MYQLTYQYLLFVAAIGFSLQPNDMSLVLGRLHIFTLAIVPKGGEEQLMRSGFRVHRCCN</sequence>
<dbReference type="EMBL" id="GBRH01160519">
    <property type="protein sequence ID" value="JAE37377.1"/>
    <property type="molecule type" value="Transcribed_RNA"/>
</dbReference>
<organism evidence="1">
    <name type="scientific">Arundo donax</name>
    <name type="common">Giant reed</name>
    <name type="synonym">Donax arundinaceus</name>
    <dbReference type="NCBI Taxonomy" id="35708"/>
    <lineage>
        <taxon>Eukaryota</taxon>
        <taxon>Viridiplantae</taxon>
        <taxon>Streptophyta</taxon>
        <taxon>Embryophyta</taxon>
        <taxon>Tracheophyta</taxon>
        <taxon>Spermatophyta</taxon>
        <taxon>Magnoliopsida</taxon>
        <taxon>Liliopsida</taxon>
        <taxon>Poales</taxon>
        <taxon>Poaceae</taxon>
        <taxon>PACMAD clade</taxon>
        <taxon>Arundinoideae</taxon>
        <taxon>Arundineae</taxon>
        <taxon>Arundo</taxon>
    </lineage>
</organism>
<evidence type="ECO:0000313" key="1">
    <source>
        <dbReference type="EMBL" id="JAE37377.1"/>
    </source>
</evidence>
<proteinExistence type="predicted"/>
<dbReference type="AlphaFoldDB" id="A0A0A9HKU7"/>
<accession>A0A0A9HKU7</accession>
<protein>
    <submittedName>
        <fullName evidence="1">Uncharacterized protein</fullName>
    </submittedName>
</protein>